<dbReference type="EMBL" id="CP018800">
    <property type="protein sequence ID" value="ATX82729.1"/>
    <property type="molecule type" value="Genomic_DNA"/>
</dbReference>
<feature type="site" description="Important for substrate specificity" evidence="5">
    <location>
        <position position="70"/>
    </location>
</feature>
<dbReference type="InterPro" id="IPR029001">
    <property type="entry name" value="ITPase-like_fam"/>
</dbReference>
<feature type="site" description="Important for substrate specificity" evidence="5">
    <location>
        <position position="152"/>
    </location>
</feature>
<name>A0A2K8L8Z5_9PROT</name>
<dbReference type="Proteomes" id="UP000231637">
    <property type="component" value="Chromosome"/>
</dbReference>
<comment type="function">
    <text evidence="5">Nucleoside triphosphate pyrophosphatase that hydrolyzes 7-methyl-GTP (m(7)GTP). May have a dual role in cell division arrest and in preventing the incorporation of modified nucleotides into cellular nucleic acids.</text>
</comment>
<organism evidence="6 7">
    <name type="scientific">Mariprofundus ferrinatatus</name>
    <dbReference type="NCBI Taxonomy" id="1921087"/>
    <lineage>
        <taxon>Bacteria</taxon>
        <taxon>Pseudomonadati</taxon>
        <taxon>Pseudomonadota</taxon>
        <taxon>Candidatius Mariprofundia</taxon>
        <taxon>Mariprofundales</taxon>
        <taxon>Mariprofundaceae</taxon>
        <taxon>Mariprofundus</taxon>
    </lineage>
</organism>
<proteinExistence type="inferred from homology"/>
<accession>A0A2K8L8Z5</accession>
<comment type="similarity">
    <text evidence="5">Belongs to the Maf family. YceF subfamily.</text>
</comment>
<dbReference type="PANTHER" id="PTHR43213">
    <property type="entry name" value="BIFUNCTIONAL DTTP/UTP PYROPHOSPHATASE/METHYLTRANSFERASE PROTEIN-RELATED"/>
    <property type="match status" value="1"/>
</dbReference>
<dbReference type="AlphaFoldDB" id="A0A2K8L8Z5"/>
<dbReference type="EC" id="3.6.1.-" evidence="5"/>
<evidence type="ECO:0000256" key="5">
    <source>
        <dbReference type="HAMAP-Rule" id="MF_00528"/>
    </source>
</evidence>
<feature type="site" description="Important for substrate specificity" evidence="5">
    <location>
        <position position="12"/>
    </location>
</feature>
<keyword evidence="7" id="KW-1185">Reference proteome</keyword>
<evidence type="ECO:0000256" key="2">
    <source>
        <dbReference type="ARBA" id="ARBA00022490"/>
    </source>
</evidence>
<keyword evidence="3 5" id="KW-0378">Hydrolase</keyword>
<comment type="catalytic activity">
    <reaction evidence="5">
        <text>N(7)-methyl-GTP + H2O = N(7)-methyl-GMP + diphosphate + H(+)</text>
        <dbReference type="Rhea" id="RHEA:58744"/>
        <dbReference type="ChEBI" id="CHEBI:15377"/>
        <dbReference type="ChEBI" id="CHEBI:15378"/>
        <dbReference type="ChEBI" id="CHEBI:33019"/>
        <dbReference type="ChEBI" id="CHEBI:58285"/>
        <dbReference type="ChEBI" id="CHEBI:87133"/>
    </reaction>
</comment>
<evidence type="ECO:0000256" key="3">
    <source>
        <dbReference type="ARBA" id="ARBA00022801"/>
    </source>
</evidence>
<dbReference type="PIRSF" id="PIRSF006305">
    <property type="entry name" value="Maf"/>
    <property type="match status" value="1"/>
</dbReference>
<dbReference type="Pfam" id="PF02545">
    <property type="entry name" value="Maf"/>
    <property type="match status" value="1"/>
</dbReference>
<dbReference type="HAMAP" id="MF_00528">
    <property type="entry name" value="Maf"/>
    <property type="match status" value="1"/>
</dbReference>
<dbReference type="GO" id="GO:0005737">
    <property type="term" value="C:cytoplasm"/>
    <property type="evidence" value="ECO:0007669"/>
    <property type="project" value="UniProtKB-SubCell"/>
</dbReference>
<keyword evidence="4 5" id="KW-0546">Nucleotide metabolism</keyword>
<gene>
    <name evidence="6" type="ORF">Ga0123462_1887</name>
</gene>
<evidence type="ECO:0000256" key="4">
    <source>
        <dbReference type="ARBA" id="ARBA00023080"/>
    </source>
</evidence>
<dbReference type="KEGG" id="mfn:Ga0123462_1887"/>
<dbReference type="Gene3D" id="3.90.950.10">
    <property type="match status" value="1"/>
</dbReference>
<dbReference type="InterPro" id="IPR003697">
    <property type="entry name" value="Maf-like"/>
</dbReference>
<evidence type="ECO:0000313" key="6">
    <source>
        <dbReference type="EMBL" id="ATX82729.1"/>
    </source>
</evidence>
<dbReference type="NCBIfam" id="TIGR00172">
    <property type="entry name" value="maf"/>
    <property type="match status" value="1"/>
</dbReference>
<dbReference type="GO" id="GO:0009117">
    <property type="term" value="P:nucleotide metabolic process"/>
    <property type="evidence" value="ECO:0007669"/>
    <property type="project" value="UniProtKB-KW"/>
</dbReference>
<dbReference type="PANTHER" id="PTHR43213:SF10">
    <property type="entry name" value="7-METHYL-GTP PYROPHOSPHATASE"/>
    <property type="match status" value="1"/>
</dbReference>
<dbReference type="CDD" id="cd00555">
    <property type="entry name" value="Maf"/>
    <property type="match status" value="1"/>
</dbReference>
<comment type="caution">
    <text evidence="5">Lacks conserved residue(s) required for the propagation of feature annotation.</text>
</comment>
<comment type="subcellular location">
    <subcellularLocation>
        <location evidence="1 5">Cytoplasm</location>
    </subcellularLocation>
</comment>
<evidence type="ECO:0000313" key="7">
    <source>
        <dbReference type="Proteomes" id="UP000231637"/>
    </source>
</evidence>
<protein>
    <recommendedName>
        <fullName evidence="5">7-methyl-GTP pyrophosphatase</fullName>
        <shortName evidence="5">m(7)GTP pyrophosphatase</shortName>
        <ecNumber evidence="5">3.6.1.-</ecNumber>
    </recommendedName>
</protein>
<comment type="cofactor">
    <cofactor evidence="5">
        <name>a divalent metal cation</name>
        <dbReference type="ChEBI" id="CHEBI:60240"/>
    </cofactor>
</comment>
<feature type="active site" description="Proton acceptor" evidence="5">
    <location>
        <position position="69"/>
    </location>
</feature>
<dbReference type="SUPFAM" id="SSF52972">
    <property type="entry name" value="ITPase-like"/>
    <property type="match status" value="1"/>
</dbReference>
<dbReference type="OrthoDB" id="5292203at2"/>
<keyword evidence="2 5" id="KW-0963">Cytoplasm</keyword>
<dbReference type="RefSeq" id="WP_100266043.1">
    <property type="nucleotide sequence ID" value="NZ_CP018800.1"/>
</dbReference>
<dbReference type="GO" id="GO:0047429">
    <property type="term" value="F:nucleoside triphosphate diphosphatase activity"/>
    <property type="evidence" value="ECO:0007669"/>
    <property type="project" value="InterPro"/>
</dbReference>
<sequence length="191" mass="20827">MKKLILASTSPYRKTLLERLGIPFKQVDPLFEEAAPGSMPPEQLVLHNTTGKASSVLARYPDATIIASDQLAVCGDMVLGKPGSKAQACAQLASLSGKRVTFLTGLALFSEKDKRCEVIPFEVFFRDLSTIEIENYVERENPVDCAGSFKSEGLGIALFDRMQGDDPTALIGLPLIRLSQWLKPLQQETAA</sequence>
<reference evidence="6 7" key="1">
    <citation type="submission" date="2016-12" db="EMBL/GenBank/DDBJ databases">
        <title>Isolation and genomic insights into novel planktonic Zetaproteobacteria from stratified waters of the Chesapeake Bay.</title>
        <authorList>
            <person name="McAllister S.M."/>
            <person name="Kato S."/>
            <person name="Chan C.S."/>
            <person name="Chiu B.K."/>
            <person name="Field E.K."/>
        </authorList>
    </citation>
    <scope>NUCLEOTIDE SEQUENCE [LARGE SCALE GENOMIC DNA]</scope>
    <source>
        <strain evidence="6 7">CP-8</strain>
    </source>
</reference>
<evidence type="ECO:0000256" key="1">
    <source>
        <dbReference type="ARBA" id="ARBA00004496"/>
    </source>
</evidence>